<accession>A0A0F0CQY7</accession>
<evidence type="ECO:0000313" key="2">
    <source>
        <dbReference type="Proteomes" id="UP000033428"/>
    </source>
</evidence>
<name>A0A0F0CQY7_9BACT</name>
<gene>
    <name evidence="1" type="ORF">OMAG_000439</name>
</gene>
<organism evidence="1 2">
    <name type="scientific">Candidatus Omnitrophus magneticus</name>
    <dbReference type="NCBI Taxonomy" id="1609969"/>
    <lineage>
        <taxon>Bacteria</taxon>
        <taxon>Pseudomonadati</taxon>
        <taxon>Candidatus Omnitrophota</taxon>
        <taxon>Candidatus Omnitrophus</taxon>
    </lineage>
</organism>
<keyword evidence="2" id="KW-1185">Reference proteome</keyword>
<dbReference type="EMBL" id="JYNY01000092">
    <property type="protein sequence ID" value="KJJ85677.1"/>
    <property type="molecule type" value="Genomic_DNA"/>
</dbReference>
<evidence type="ECO:0000313" key="1">
    <source>
        <dbReference type="EMBL" id="KJJ85677.1"/>
    </source>
</evidence>
<proteinExistence type="predicted"/>
<protein>
    <submittedName>
        <fullName evidence="1">Uncharacterized protein</fullName>
    </submittedName>
</protein>
<reference evidence="1 2" key="1">
    <citation type="submission" date="2015-02" db="EMBL/GenBank/DDBJ databases">
        <title>Single-cell genomics of uncultivated deep-branching MTB reveals a conserved set of magnetosome genes.</title>
        <authorList>
            <person name="Kolinko S."/>
            <person name="Richter M."/>
            <person name="Glockner F.O."/>
            <person name="Brachmann A."/>
            <person name="Schuler D."/>
        </authorList>
    </citation>
    <scope>NUCLEOTIDE SEQUENCE [LARGE SCALE GENOMIC DNA]</scope>
    <source>
        <strain evidence="1">SKK-01</strain>
    </source>
</reference>
<comment type="caution">
    <text evidence="1">The sequence shown here is derived from an EMBL/GenBank/DDBJ whole genome shotgun (WGS) entry which is preliminary data.</text>
</comment>
<dbReference type="Proteomes" id="UP000033428">
    <property type="component" value="Unassembled WGS sequence"/>
</dbReference>
<sequence>MFKKSNILLKVVTNLLISAFFLQSVILPEERQAYASNNVAQESYFNVKNIDIPFSQGELEYRYYEGTKKKTIIHIQDAHCDYGIQKNISEIIKHLSEEYGIKEVCLEGGKGKYDFSSLYRIKFKGIRERVADFLMEEGLVNGVENFAINNQGKINIFGIEDTAAYKNNLASYREFVKYKNGAEKFLEEAKIKIERLKAGLYSEGLKKLDSESNGYKEGRIAFDEYLRVLQKIVEKEKIDISGNMEFGRVLEMSGKEKQIDFKKAEGERKKLVEILGEKLSRNEVKRMVENIEKFSQEEMLGSKFYEYLLKMGEWCEVESREIPELARYYEYIKFYEGIKNKNLLNLA</sequence>
<dbReference type="AlphaFoldDB" id="A0A0F0CQY7"/>